<gene>
    <name evidence="4" type="ORF">SKAU_G00208770</name>
</gene>
<feature type="domain" description="Reverse transcriptase" evidence="3">
    <location>
        <begin position="90"/>
        <end position="191"/>
    </location>
</feature>
<comment type="caution">
    <text evidence="4">The sequence shown here is derived from an EMBL/GenBank/DDBJ whole genome shotgun (WGS) entry which is preliminary data.</text>
</comment>
<evidence type="ECO:0000256" key="2">
    <source>
        <dbReference type="ARBA" id="ARBA00012180"/>
    </source>
</evidence>
<comment type="similarity">
    <text evidence="1">Belongs to the beta type-B retroviral polymerase family. HERV class-II K(HML-2) pol subfamily.</text>
</comment>
<dbReference type="InterPro" id="IPR000477">
    <property type="entry name" value="RT_dom"/>
</dbReference>
<dbReference type="GO" id="GO:0004523">
    <property type="term" value="F:RNA-DNA hybrid ribonuclease activity"/>
    <property type="evidence" value="ECO:0007669"/>
    <property type="project" value="UniProtKB-EC"/>
</dbReference>
<dbReference type="OrthoDB" id="8000983at2759"/>
<keyword evidence="5" id="KW-1185">Reference proteome</keyword>
<evidence type="ECO:0000313" key="5">
    <source>
        <dbReference type="Proteomes" id="UP001152622"/>
    </source>
</evidence>
<organism evidence="4 5">
    <name type="scientific">Synaphobranchus kaupii</name>
    <name type="common">Kaup's arrowtooth eel</name>
    <dbReference type="NCBI Taxonomy" id="118154"/>
    <lineage>
        <taxon>Eukaryota</taxon>
        <taxon>Metazoa</taxon>
        <taxon>Chordata</taxon>
        <taxon>Craniata</taxon>
        <taxon>Vertebrata</taxon>
        <taxon>Euteleostomi</taxon>
        <taxon>Actinopterygii</taxon>
        <taxon>Neopterygii</taxon>
        <taxon>Teleostei</taxon>
        <taxon>Anguilliformes</taxon>
        <taxon>Synaphobranchidae</taxon>
        <taxon>Synaphobranchus</taxon>
    </lineage>
</organism>
<dbReference type="PANTHER" id="PTHR37984:SF5">
    <property type="entry name" value="PROTEIN NYNRIN-LIKE"/>
    <property type="match status" value="1"/>
</dbReference>
<dbReference type="InterPro" id="IPR050951">
    <property type="entry name" value="Retrovirus_Pol_polyprotein"/>
</dbReference>
<dbReference type="SUPFAM" id="SSF56672">
    <property type="entry name" value="DNA/RNA polymerases"/>
    <property type="match status" value="1"/>
</dbReference>
<dbReference type="Proteomes" id="UP001152622">
    <property type="component" value="Chromosome 7"/>
</dbReference>
<dbReference type="PANTHER" id="PTHR37984">
    <property type="entry name" value="PROTEIN CBG26694"/>
    <property type="match status" value="1"/>
</dbReference>
<accession>A0A9Q1ISP4</accession>
<proteinExistence type="inferred from homology"/>
<reference evidence="4" key="1">
    <citation type="journal article" date="2023" name="Science">
        <title>Genome structures resolve the early diversification of teleost fishes.</title>
        <authorList>
            <person name="Parey E."/>
            <person name="Louis A."/>
            <person name="Montfort J."/>
            <person name="Bouchez O."/>
            <person name="Roques C."/>
            <person name="Iampietro C."/>
            <person name="Lluch J."/>
            <person name="Castinel A."/>
            <person name="Donnadieu C."/>
            <person name="Desvignes T."/>
            <person name="Floi Bucao C."/>
            <person name="Jouanno E."/>
            <person name="Wen M."/>
            <person name="Mejri S."/>
            <person name="Dirks R."/>
            <person name="Jansen H."/>
            <person name="Henkel C."/>
            <person name="Chen W.J."/>
            <person name="Zahm M."/>
            <person name="Cabau C."/>
            <person name="Klopp C."/>
            <person name="Thompson A.W."/>
            <person name="Robinson-Rechavi M."/>
            <person name="Braasch I."/>
            <person name="Lecointre G."/>
            <person name="Bobe J."/>
            <person name="Postlethwait J.H."/>
            <person name="Berthelot C."/>
            <person name="Roest Crollius H."/>
            <person name="Guiguen Y."/>
        </authorList>
    </citation>
    <scope>NUCLEOTIDE SEQUENCE</scope>
    <source>
        <strain evidence="4">WJC10195</strain>
    </source>
</reference>
<dbReference type="InterPro" id="IPR043128">
    <property type="entry name" value="Rev_trsase/Diguanyl_cyclase"/>
</dbReference>
<dbReference type="InterPro" id="IPR043502">
    <property type="entry name" value="DNA/RNA_pol_sf"/>
</dbReference>
<dbReference type="Gene3D" id="3.30.70.270">
    <property type="match status" value="1"/>
</dbReference>
<protein>
    <recommendedName>
        <fullName evidence="2">ribonuclease H</fullName>
        <ecNumber evidence="2">3.1.26.4</ecNumber>
    </recommendedName>
</protein>
<dbReference type="EMBL" id="JAINUF010000007">
    <property type="protein sequence ID" value="KAJ8353310.1"/>
    <property type="molecule type" value="Genomic_DNA"/>
</dbReference>
<evidence type="ECO:0000259" key="3">
    <source>
        <dbReference type="Pfam" id="PF00078"/>
    </source>
</evidence>
<sequence>MVREHMQQAQLAQARVHNRGAQVNPDVLMRKQLTPHQIQDLRELLDQNRDAFSELPGRTSITAHDIVTEPGKKVRLRPYRVPEAQWEAIREEAKEKTAFAMPDGLFQYRVLPFGVHGALATFQRLIDQILQPHQEYAVAYLADIVVHSADWKTHLARLEVVLGALREAGLMANVVKCHLGLEEANYLGYTIGRGWFLGLQNFRFRVEHWAGKLHGNADALSRWEECLWSGAPDGDLELRGGVCGAPIPYRCPQRNTSNTTAAGPIGTTSP</sequence>
<dbReference type="AlphaFoldDB" id="A0A9Q1ISP4"/>
<dbReference type="EC" id="3.1.26.4" evidence="2"/>
<dbReference type="CDD" id="cd01647">
    <property type="entry name" value="RT_LTR"/>
    <property type="match status" value="1"/>
</dbReference>
<evidence type="ECO:0000256" key="1">
    <source>
        <dbReference type="ARBA" id="ARBA00010879"/>
    </source>
</evidence>
<name>A0A9Q1ISP4_SYNKA</name>
<dbReference type="Pfam" id="PF00078">
    <property type="entry name" value="RVT_1"/>
    <property type="match status" value="1"/>
</dbReference>
<evidence type="ECO:0000313" key="4">
    <source>
        <dbReference type="EMBL" id="KAJ8353310.1"/>
    </source>
</evidence>